<sequence length="90" mass="10258">MSEKASVDIRSHFPSSVIRWVGITHQLNKIIHLAREPSTNVQLNFVVKTSLEDEVGCGRSFAIEDSQLRIIVEEEPRKTTREVVEELNVN</sequence>
<dbReference type="WBParaSite" id="Hba_13889">
    <property type="protein sequence ID" value="Hba_13889"/>
    <property type="gene ID" value="Hba_13889"/>
</dbReference>
<organism evidence="1 2">
    <name type="scientific">Heterorhabditis bacteriophora</name>
    <name type="common">Entomopathogenic nematode worm</name>
    <dbReference type="NCBI Taxonomy" id="37862"/>
    <lineage>
        <taxon>Eukaryota</taxon>
        <taxon>Metazoa</taxon>
        <taxon>Ecdysozoa</taxon>
        <taxon>Nematoda</taxon>
        <taxon>Chromadorea</taxon>
        <taxon>Rhabditida</taxon>
        <taxon>Rhabditina</taxon>
        <taxon>Rhabditomorpha</taxon>
        <taxon>Strongyloidea</taxon>
        <taxon>Heterorhabditidae</taxon>
        <taxon>Heterorhabditis</taxon>
    </lineage>
</organism>
<evidence type="ECO:0000313" key="2">
    <source>
        <dbReference type="WBParaSite" id="Hba_13889"/>
    </source>
</evidence>
<dbReference type="AlphaFoldDB" id="A0A1I7X8I2"/>
<dbReference type="Proteomes" id="UP000095283">
    <property type="component" value="Unplaced"/>
</dbReference>
<name>A0A1I7X8I2_HETBA</name>
<accession>A0A1I7X8I2</accession>
<evidence type="ECO:0000313" key="1">
    <source>
        <dbReference type="Proteomes" id="UP000095283"/>
    </source>
</evidence>
<keyword evidence="1" id="KW-1185">Reference proteome</keyword>
<protein>
    <submittedName>
        <fullName evidence="2">Uncharacterized protein</fullName>
    </submittedName>
</protein>
<reference evidence="2" key="1">
    <citation type="submission" date="2016-11" db="UniProtKB">
        <authorList>
            <consortium name="WormBaseParasite"/>
        </authorList>
    </citation>
    <scope>IDENTIFICATION</scope>
</reference>
<proteinExistence type="predicted"/>